<name>B9S234_RICCO</name>
<sequence length="50" mass="5813">MEWKTVPYHTVVRHVSHQNNRSIPSTTRNGCNRKRTPGTIALCRQHLDKS</sequence>
<feature type="compositionally biased region" description="Polar residues" evidence="1">
    <location>
        <begin position="17"/>
        <end position="30"/>
    </location>
</feature>
<accession>B9S234</accession>
<evidence type="ECO:0000256" key="1">
    <source>
        <dbReference type="SAM" id="MobiDB-lite"/>
    </source>
</evidence>
<feature type="region of interest" description="Disordered" evidence="1">
    <location>
        <begin position="17"/>
        <end position="36"/>
    </location>
</feature>
<dbReference type="InParanoid" id="B9S234"/>
<evidence type="ECO:0000313" key="2">
    <source>
        <dbReference type="EMBL" id="EEF42377.1"/>
    </source>
</evidence>
<keyword evidence="3" id="KW-1185">Reference proteome</keyword>
<gene>
    <name evidence="2" type="ORF">RCOM_1326960</name>
</gene>
<proteinExistence type="predicted"/>
<organism evidence="2 3">
    <name type="scientific">Ricinus communis</name>
    <name type="common">Castor bean</name>
    <dbReference type="NCBI Taxonomy" id="3988"/>
    <lineage>
        <taxon>Eukaryota</taxon>
        <taxon>Viridiplantae</taxon>
        <taxon>Streptophyta</taxon>
        <taxon>Embryophyta</taxon>
        <taxon>Tracheophyta</taxon>
        <taxon>Spermatophyta</taxon>
        <taxon>Magnoliopsida</taxon>
        <taxon>eudicotyledons</taxon>
        <taxon>Gunneridae</taxon>
        <taxon>Pentapetalae</taxon>
        <taxon>rosids</taxon>
        <taxon>fabids</taxon>
        <taxon>Malpighiales</taxon>
        <taxon>Euphorbiaceae</taxon>
        <taxon>Acalyphoideae</taxon>
        <taxon>Acalypheae</taxon>
        <taxon>Ricinus</taxon>
    </lineage>
</organism>
<reference evidence="3" key="1">
    <citation type="journal article" date="2010" name="Nat. Biotechnol.">
        <title>Draft genome sequence of the oilseed species Ricinus communis.</title>
        <authorList>
            <person name="Chan A.P."/>
            <person name="Crabtree J."/>
            <person name="Zhao Q."/>
            <person name="Lorenzi H."/>
            <person name="Orvis J."/>
            <person name="Puiu D."/>
            <person name="Melake-Berhan A."/>
            <person name="Jones K.M."/>
            <person name="Redman J."/>
            <person name="Chen G."/>
            <person name="Cahoon E.B."/>
            <person name="Gedil M."/>
            <person name="Stanke M."/>
            <person name="Haas B.J."/>
            <person name="Wortman J.R."/>
            <person name="Fraser-Liggett C.M."/>
            <person name="Ravel J."/>
            <person name="Rabinowicz P.D."/>
        </authorList>
    </citation>
    <scope>NUCLEOTIDE SEQUENCE [LARGE SCALE GENOMIC DNA]</scope>
    <source>
        <strain evidence="3">cv. Hale</strain>
    </source>
</reference>
<dbReference type="Proteomes" id="UP000008311">
    <property type="component" value="Unassembled WGS sequence"/>
</dbReference>
<protein>
    <submittedName>
        <fullName evidence="2">Uncharacterized protein</fullName>
    </submittedName>
</protein>
<evidence type="ECO:0000313" key="3">
    <source>
        <dbReference type="Proteomes" id="UP000008311"/>
    </source>
</evidence>
<dbReference type="EMBL" id="EQ973846">
    <property type="protein sequence ID" value="EEF42377.1"/>
    <property type="molecule type" value="Genomic_DNA"/>
</dbReference>
<dbReference type="AlphaFoldDB" id="B9S234"/>